<feature type="transmembrane region" description="Helical" evidence="2">
    <location>
        <begin position="111"/>
        <end position="129"/>
    </location>
</feature>
<dbReference type="EMBL" id="JBAMZJ010000026">
    <property type="protein sequence ID" value="KAL0524414.1"/>
    <property type="molecule type" value="Genomic_DNA"/>
</dbReference>
<name>A0AAW3BNW7_9TRYP</name>
<evidence type="ECO:0000256" key="1">
    <source>
        <dbReference type="SAM" id="Coils"/>
    </source>
</evidence>
<dbReference type="InterPro" id="IPR036142">
    <property type="entry name" value="ENT_dom-like_sf"/>
</dbReference>
<keyword evidence="2" id="KW-1133">Transmembrane helix</keyword>
<feature type="coiled-coil region" evidence="1">
    <location>
        <begin position="394"/>
        <end position="421"/>
    </location>
</feature>
<dbReference type="AlphaFoldDB" id="A0AAW3BNW7"/>
<evidence type="ECO:0000313" key="4">
    <source>
        <dbReference type="Proteomes" id="UP001500493"/>
    </source>
</evidence>
<keyword evidence="1" id="KW-0175">Coiled coil</keyword>
<organism evidence="3 4">
    <name type="scientific">Leishmania shawi</name>
    <dbReference type="NCBI Taxonomy" id="5680"/>
    <lineage>
        <taxon>Eukaryota</taxon>
        <taxon>Discoba</taxon>
        <taxon>Euglenozoa</taxon>
        <taxon>Kinetoplastea</taxon>
        <taxon>Metakinetoplastina</taxon>
        <taxon>Trypanosomatida</taxon>
        <taxon>Trypanosomatidae</taxon>
        <taxon>Leishmaniinae</taxon>
        <taxon>Leishmania</taxon>
        <taxon>Leishmania guyanensis species complex</taxon>
    </lineage>
</organism>
<evidence type="ECO:0000256" key="2">
    <source>
        <dbReference type="SAM" id="Phobius"/>
    </source>
</evidence>
<keyword evidence="2" id="KW-0812">Transmembrane</keyword>
<protein>
    <submittedName>
        <fullName evidence="3">Uncharacterized protein</fullName>
    </submittedName>
</protein>
<keyword evidence="2" id="KW-0472">Membrane</keyword>
<sequence>MSPPPHPLLLRWPQQVESRPKCRSTACRKKGWRLSQTVYTGAHTHPYIYIYIYIYGCAVEKRHMCLLATLAFSCALQYLSAPPPPRSLPLSFGHTRADYAYTQRETHKPSLLYYSLAGAYLVFLFLSGLEQRYYAYYSYCTAAHITTTRERPIEVSSCGLPLRCTTISCTPIETPYTHAHIRGSQAHLRMEPHSSPAAPPPPPLPLPHVVYDALSKAQKAAPRLKPIPAFEVYKVAREEELAAYRMLCRVLVMHHGTPLPKAQQRILDDMGEELFIGQERQELEKEMAEQDKVLQGIRKSGVLQRRGDFTDGVEEMTVEDYLAEAPKDDGNGLYMPISKTPRVDRTDSGAARTTAVAAAAAVGAKRKGHVHAAVSKLAKEIEASGKSLLFTSSAQEEQQLIQALQQKREALMTLRGELTEA</sequence>
<accession>A0AAW3BNW7</accession>
<reference evidence="3" key="1">
    <citation type="submission" date="2024-02" db="EMBL/GenBank/DDBJ databases">
        <title>FIRST GENOME SEQUENCES OF Leishmania (Viannia) shawi, Leishmania (Viannia) lindenbergi AND Leishmania (Viannia) utingensis.</title>
        <authorList>
            <person name="Resadore F."/>
            <person name="Custodio M.G.F."/>
            <person name="Boite M.C."/>
            <person name="Cupolillo E."/>
            <person name="Ferreira G.E.M."/>
        </authorList>
    </citation>
    <scope>NUCLEOTIDE SEQUENCE</scope>
    <source>
        <strain evidence="3">MHOM/BR/2013/18 LTA MLF</strain>
    </source>
</reference>
<gene>
    <name evidence="3" type="ORF">Q4I32_004245</name>
</gene>
<comment type="caution">
    <text evidence="3">The sequence shown here is derived from an EMBL/GenBank/DDBJ whole genome shotgun (WGS) entry which is preliminary data.</text>
</comment>
<dbReference type="Gene3D" id="1.10.1240.40">
    <property type="entry name" value="ENT domain"/>
    <property type="match status" value="1"/>
</dbReference>
<proteinExistence type="predicted"/>
<evidence type="ECO:0000313" key="3">
    <source>
        <dbReference type="EMBL" id="KAL0524414.1"/>
    </source>
</evidence>
<dbReference type="Proteomes" id="UP001500493">
    <property type="component" value="Unassembled WGS sequence"/>
</dbReference>